<dbReference type="InterPro" id="IPR032675">
    <property type="entry name" value="LRR_dom_sf"/>
</dbReference>
<evidence type="ECO:0000313" key="3">
    <source>
        <dbReference type="Proteomes" id="UP000696485"/>
    </source>
</evidence>
<dbReference type="AlphaFoldDB" id="A0A9P5SNT6"/>
<dbReference type="EMBL" id="JAAAUY010000266">
    <property type="protein sequence ID" value="KAF9332333.1"/>
    <property type="molecule type" value="Genomic_DNA"/>
</dbReference>
<organism evidence="2 3">
    <name type="scientific">Podila minutissima</name>
    <dbReference type="NCBI Taxonomy" id="64525"/>
    <lineage>
        <taxon>Eukaryota</taxon>
        <taxon>Fungi</taxon>
        <taxon>Fungi incertae sedis</taxon>
        <taxon>Mucoromycota</taxon>
        <taxon>Mortierellomycotina</taxon>
        <taxon>Mortierellomycetes</taxon>
        <taxon>Mortierellales</taxon>
        <taxon>Mortierellaceae</taxon>
        <taxon>Podila</taxon>
    </lineage>
</organism>
<comment type="caution">
    <text evidence="2">The sequence shown here is derived from an EMBL/GenBank/DDBJ whole genome shotgun (WGS) entry which is preliminary data.</text>
</comment>
<evidence type="ECO:0008006" key="4">
    <source>
        <dbReference type="Google" id="ProtNLM"/>
    </source>
</evidence>
<evidence type="ECO:0000256" key="1">
    <source>
        <dbReference type="SAM" id="MobiDB-lite"/>
    </source>
</evidence>
<reference evidence="2" key="1">
    <citation type="journal article" date="2020" name="Fungal Divers.">
        <title>Resolving the Mortierellaceae phylogeny through synthesis of multi-gene phylogenetics and phylogenomics.</title>
        <authorList>
            <person name="Vandepol N."/>
            <person name="Liber J."/>
            <person name="Desiro A."/>
            <person name="Na H."/>
            <person name="Kennedy M."/>
            <person name="Barry K."/>
            <person name="Grigoriev I.V."/>
            <person name="Miller A.N."/>
            <person name="O'Donnell K."/>
            <person name="Stajich J.E."/>
            <person name="Bonito G."/>
        </authorList>
    </citation>
    <scope>NUCLEOTIDE SEQUENCE</scope>
    <source>
        <strain evidence="2">NVP1</strain>
    </source>
</reference>
<keyword evidence="3" id="KW-1185">Reference proteome</keyword>
<dbReference type="Proteomes" id="UP000696485">
    <property type="component" value="Unassembled WGS sequence"/>
</dbReference>
<feature type="compositionally biased region" description="Acidic residues" evidence="1">
    <location>
        <begin position="333"/>
        <end position="343"/>
    </location>
</feature>
<dbReference type="Gene3D" id="3.80.10.10">
    <property type="entry name" value="Ribonuclease Inhibitor"/>
    <property type="match status" value="1"/>
</dbReference>
<feature type="region of interest" description="Disordered" evidence="1">
    <location>
        <begin position="319"/>
        <end position="343"/>
    </location>
</feature>
<dbReference type="SUPFAM" id="SSF52047">
    <property type="entry name" value="RNI-like"/>
    <property type="match status" value="1"/>
</dbReference>
<evidence type="ECO:0000313" key="2">
    <source>
        <dbReference type="EMBL" id="KAF9332333.1"/>
    </source>
</evidence>
<protein>
    <recommendedName>
        <fullName evidence="4">F-box protein</fullName>
    </recommendedName>
</protein>
<gene>
    <name evidence="2" type="ORF">BG006_004793</name>
</gene>
<name>A0A9P5SNT6_9FUNG</name>
<sequence length="343" mass="38335">MSKRGNLPLQCLPTRLRGLHLSLIYQVETATNLIPANPSLTKLHWLLPGQAPNYDVALVRSVLETLSNLQELYLLSLNDPCTEGFDKILGNNPDLRTLTLSCCDNLRVFPECKPFVAITYLNITSQWSFNPGLVNLVRKCPSLETMVISAESSWPAAELATALKDCCPRLTSLRCFRGYMERTIDCLLDPVQHAQLIMSTPRLVDYRMAMAYLTPLVADVLSAHHAHWMHTLHLHILIGSRDHFLSVGKLLGLLSNLVDFFMVDRKDGWRFEDGLAMFETVWDCPKLEKLSLDGFEARYGNFDPDGSDENEYVLEALPVQEGGNVESGNNQVGEEDGGVDTVG</sequence>
<proteinExistence type="predicted"/>
<accession>A0A9P5SNT6</accession>